<dbReference type="SUPFAM" id="SSF49879">
    <property type="entry name" value="SMAD/FHA domain"/>
    <property type="match status" value="1"/>
</dbReference>
<evidence type="ECO:0000256" key="1">
    <source>
        <dbReference type="SAM" id="Coils"/>
    </source>
</evidence>
<gene>
    <name evidence="2" type="primary">Kif13a</name>
    <name evidence="2" type="ORF">SNEC2469_LOCUS26332</name>
</gene>
<dbReference type="Proteomes" id="UP000601435">
    <property type="component" value="Unassembled WGS sequence"/>
</dbReference>
<dbReference type="EMBL" id="CAJNJA010053375">
    <property type="protein sequence ID" value="CAE7850239.1"/>
    <property type="molecule type" value="Genomic_DNA"/>
</dbReference>
<comment type="caution">
    <text evidence="2">The sequence shown here is derived from an EMBL/GenBank/DDBJ whole genome shotgun (WGS) entry which is preliminary data.</text>
</comment>
<accession>A0A813A3U6</accession>
<evidence type="ECO:0000313" key="3">
    <source>
        <dbReference type="Proteomes" id="UP000601435"/>
    </source>
</evidence>
<evidence type="ECO:0000313" key="2">
    <source>
        <dbReference type="EMBL" id="CAE7850239.1"/>
    </source>
</evidence>
<protein>
    <submittedName>
        <fullName evidence="2">Kif13a protein</fullName>
    </submittedName>
</protein>
<keyword evidence="1" id="KW-0175">Coiled coil</keyword>
<organism evidence="2 3">
    <name type="scientific">Symbiodinium necroappetens</name>
    <dbReference type="NCBI Taxonomy" id="1628268"/>
    <lineage>
        <taxon>Eukaryota</taxon>
        <taxon>Sar</taxon>
        <taxon>Alveolata</taxon>
        <taxon>Dinophyceae</taxon>
        <taxon>Suessiales</taxon>
        <taxon>Symbiodiniaceae</taxon>
        <taxon>Symbiodinium</taxon>
    </lineage>
</organism>
<keyword evidence="3" id="KW-1185">Reference proteome</keyword>
<name>A0A813A3U6_9DINO</name>
<dbReference type="InterPro" id="IPR008984">
    <property type="entry name" value="SMAD_FHA_dom_sf"/>
</dbReference>
<sequence length="527" mass="57729">MQRSRFGPEIALKEARLATLQRVSAERFARTAPLKEQAAGTKALLQAQMQSLRDWGFASDEDLASAAAYLPRLHSDPMLTGCLAYAVYPYGSRILGSAQGLSMQGLGIAPEHCEIFDTGGGLWLKHLAPGRYRLCLNDKMLDGTTPEPLTNGDRLQLGWAHELLVVTDERSEMCPEVRKDPATRPMASLIDEANELAKELDHLQIASQESKFFEVVDSLPPSMTLSAATQEPLIRLRHRSQVMEDAVTVWPVSDFRSEVKRMRDLFRAPPPTCSAAGSKVLDVEEGQSGAESRDDAGSMTKIELHKEANISSPGPASPEDCSILSSLQRARSLSQNIGDTVFALQDTVAELKRTAASARAVPMEVLTKLREDCAEMKSRLERLETRAGQAQAQDATRHRAMALAPQHRDSALPTQRRYSMPAPVTVRPCAVQAWRGPSQPIRHTFSEPTSRAAWLSRDASCQRIAYSLTASAARGRRCSSPGAQRSPLVVQVPGSVVSYNLHGMLANGMVSPKNVRTPFIAQLYVRP</sequence>
<dbReference type="AlphaFoldDB" id="A0A813A3U6"/>
<dbReference type="Gene3D" id="2.60.200.20">
    <property type="match status" value="1"/>
</dbReference>
<proteinExistence type="predicted"/>
<reference evidence="2" key="1">
    <citation type="submission" date="2021-02" db="EMBL/GenBank/DDBJ databases">
        <authorList>
            <person name="Dougan E. K."/>
            <person name="Rhodes N."/>
            <person name="Thang M."/>
            <person name="Chan C."/>
        </authorList>
    </citation>
    <scope>NUCLEOTIDE SEQUENCE</scope>
</reference>
<dbReference type="OrthoDB" id="447613at2759"/>
<feature type="coiled-coil region" evidence="1">
    <location>
        <begin position="366"/>
        <end position="393"/>
    </location>
</feature>